<dbReference type="Gene3D" id="2.40.170.20">
    <property type="entry name" value="TonB-dependent receptor, beta-barrel domain"/>
    <property type="match status" value="1"/>
</dbReference>
<dbReference type="GO" id="GO:0044718">
    <property type="term" value="P:siderophore transmembrane transport"/>
    <property type="evidence" value="ECO:0007669"/>
    <property type="project" value="TreeGrafter"/>
</dbReference>
<dbReference type="Pfam" id="PF07715">
    <property type="entry name" value="Plug"/>
    <property type="match status" value="1"/>
</dbReference>
<keyword evidence="6" id="KW-0406">Ion transport</keyword>
<comment type="subcellular location">
    <subcellularLocation>
        <location evidence="1">Cell outer membrane</location>
        <topology evidence="1">Multi-pass membrane protein</topology>
    </subcellularLocation>
</comment>
<evidence type="ECO:0000256" key="2">
    <source>
        <dbReference type="ARBA" id="ARBA00022448"/>
    </source>
</evidence>
<organism evidence="13 14">
    <name type="scientific">Novosphingobium pentaromativorans</name>
    <dbReference type="NCBI Taxonomy" id="205844"/>
    <lineage>
        <taxon>Bacteria</taxon>
        <taxon>Pseudomonadati</taxon>
        <taxon>Pseudomonadota</taxon>
        <taxon>Alphaproteobacteria</taxon>
        <taxon>Sphingomonadales</taxon>
        <taxon>Sphingomonadaceae</taxon>
        <taxon>Novosphingobium</taxon>
    </lineage>
</organism>
<evidence type="ECO:0000313" key="14">
    <source>
        <dbReference type="Proteomes" id="UP000249082"/>
    </source>
</evidence>
<evidence type="ECO:0000259" key="12">
    <source>
        <dbReference type="Pfam" id="PF07715"/>
    </source>
</evidence>
<keyword evidence="8 10" id="KW-0472">Membrane</keyword>
<dbReference type="InterPro" id="IPR000531">
    <property type="entry name" value="Beta-barrel_TonB"/>
</dbReference>
<keyword evidence="9" id="KW-0998">Cell outer membrane</keyword>
<gene>
    <name evidence="13" type="ORF">DI555_05050</name>
</gene>
<evidence type="ECO:0000256" key="5">
    <source>
        <dbReference type="ARBA" id="ARBA00022729"/>
    </source>
</evidence>
<dbReference type="GO" id="GO:0009279">
    <property type="term" value="C:cell outer membrane"/>
    <property type="evidence" value="ECO:0007669"/>
    <property type="project" value="UniProtKB-SubCell"/>
</dbReference>
<evidence type="ECO:0000313" key="13">
    <source>
        <dbReference type="EMBL" id="PZQ56709.1"/>
    </source>
</evidence>
<evidence type="ECO:0000259" key="11">
    <source>
        <dbReference type="Pfam" id="PF00593"/>
    </source>
</evidence>
<sequence>MNAFSVMLAGVAATTTPLDETRPSELFGQEAPPAIVPVGPDPVYPAEFYKPFQPQTALDMLERTPGFLLSEGTSVRGFGGAAGNVLIDGQRPTVKGGGITEVLRRIAASRVERVVLLRGTDAAEAQGQTLVANLILRADAGGSGNASLTLSHTADGRISPSARISHARRIAGWQTNIELSGEMVRFPTDGTYLDRDAAGSLYRTRQEHIAGKAPEYGLALSTSGALAGGTLTVNLRLNKDGYSSRRGIDIFEGPADETPDDTPDSRRDIAYDEKGRSGELGLDWTRRLGSGWSAKLVGLGRIERYTTDEDYIEADYRGLSSRLQKPSEFVARTTVTREGNHPVRPEFGGEIAYNRLSSRLDYAEDTGGGLIAIPLANDRTRVSEMRGEAFANLTVRLTGHLNLESGMAVEFSRIRVTGEAAQEQSLSYLKPSAALVWSPSGSTQLRLGARRTVDQLDFGDFAASVNQADGRPLGGNSGLRPARVTRVLARLDHRWGEGGAIALEAYHQWHTGLLGYLVLPSGDEALGTIGNARQWGITAQGTLPLDRVLKGARLTVDGTWRGSRLRDPVTGRNRVMDDIPSRSLTAEFRHDIPRFKSSWGVTWTAAEEAEVFYTGEVLRWRDRALWGAYIETTAFAGFKTTLRATAFNGADDSRLRAFYAPSRAGTPSGSERRDQQSGAVVSLALARSF</sequence>
<evidence type="ECO:0000256" key="6">
    <source>
        <dbReference type="ARBA" id="ARBA00023065"/>
    </source>
</evidence>
<reference evidence="13 14" key="1">
    <citation type="submission" date="2017-08" db="EMBL/GenBank/DDBJ databases">
        <title>Infants hospitalized years apart are colonized by the same room-sourced microbial strains.</title>
        <authorList>
            <person name="Brooks B."/>
            <person name="Olm M.R."/>
            <person name="Firek B.A."/>
            <person name="Baker R."/>
            <person name="Thomas B.C."/>
            <person name="Morowitz M.J."/>
            <person name="Banfield J.F."/>
        </authorList>
    </citation>
    <scope>NUCLEOTIDE SEQUENCE [LARGE SCALE GENOMIC DNA]</scope>
    <source>
        <strain evidence="13">S2_005_002_R2_33</strain>
    </source>
</reference>
<dbReference type="InterPro" id="IPR036942">
    <property type="entry name" value="Beta-barrel_TonB_sf"/>
</dbReference>
<name>A0A2W5NXS3_9SPHN</name>
<evidence type="ECO:0000256" key="1">
    <source>
        <dbReference type="ARBA" id="ARBA00004571"/>
    </source>
</evidence>
<accession>A0A2W5NXS3</accession>
<dbReference type="Proteomes" id="UP000249082">
    <property type="component" value="Unassembled WGS sequence"/>
</dbReference>
<dbReference type="SUPFAM" id="SSF56935">
    <property type="entry name" value="Porins"/>
    <property type="match status" value="1"/>
</dbReference>
<feature type="domain" description="TonB-dependent receptor plug" evidence="12">
    <location>
        <begin position="45"/>
        <end position="125"/>
    </location>
</feature>
<evidence type="ECO:0000256" key="10">
    <source>
        <dbReference type="RuleBase" id="RU003357"/>
    </source>
</evidence>
<dbReference type="Pfam" id="PF00593">
    <property type="entry name" value="TonB_dep_Rec_b-barrel"/>
    <property type="match status" value="1"/>
</dbReference>
<dbReference type="PANTHER" id="PTHR30069">
    <property type="entry name" value="TONB-DEPENDENT OUTER MEMBRANE RECEPTOR"/>
    <property type="match status" value="1"/>
</dbReference>
<comment type="similarity">
    <text evidence="10">Belongs to the TonB-dependent receptor family.</text>
</comment>
<dbReference type="EMBL" id="QFPX01000003">
    <property type="protein sequence ID" value="PZQ56709.1"/>
    <property type="molecule type" value="Genomic_DNA"/>
</dbReference>
<dbReference type="InterPro" id="IPR012910">
    <property type="entry name" value="Plug_dom"/>
</dbReference>
<keyword evidence="3" id="KW-1134">Transmembrane beta strand</keyword>
<feature type="domain" description="TonB-dependent receptor-like beta-barrel" evidence="11">
    <location>
        <begin position="236"/>
        <end position="648"/>
    </location>
</feature>
<evidence type="ECO:0000256" key="7">
    <source>
        <dbReference type="ARBA" id="ARBA00023077"/>
    </source>
</evidence>
<keyword evidence="5" id="KW-0732">Signal</keyword>
<evidence type="ECO:0000256" key="8">
    <source>
        <dbReference type="ARBA" id="ARBA00023136"/>
    </source>
</evidence>
<keyword evidence="4" id="KW-0812">Transmembrane</keyword>
<comment type="caution">
    <text evidence="13">The sequence shown here is derived from an EMBL/GenBank/DDBJ whole genome shotgun (WGS) entry which is preliminary data.</text>
</comment>
<evidence type="ECO:0008006" key="15">
    <source>
        <dbReference type="Google" id="ProtNLM"/>
    </source>
</evidence>
<dbReference type="PANTHER" id="PTHR30069:SF53">
    <property type="entry name" value="COLICIN I RECEPTOR-RELATED"/>
    <property type="match status" value="1"/>
</dbReference>
<proteinExistence type="inferred from homology"/>
<evidence type="ECO:0000256" key="9">
    <source>
        <dbReference type="ARBA" id="ARBA00023237"/>
    </source>
</evidence>
<keyword evidence="7 10" id="KW-0798">TonB box</keyword>
<evidence type="ECO:0000256" key="4">
    <source>
        <dbReference type="ARBA" id="ARBA00022692"/>
    </source>
</evidence>
<dbReference type="InterPro" id="IPR039426">
    <property type="entry name" value="TonB-dep_rcpt-like"/>
</dbReference>
<evidence type="ECO:0000256" key="3">
    <source>
        <dbReference type="ARBA" id="ARBA00022452"/>
    </source>
</evidence>
<protein>
    <recommendedName>
        <fullName evidence="15">TonB-dependent receptor-like beta-barrel domain-containing protein</fullName>
    </recommendedName>
</protein>
<dbReference type="AlphaFoldDB" id="A0A2W5NXS3"/>
<keyword evidence="2" id="KW-0813">Transport</keyword>
<dbReference type="GO" id="GO:0015344">
    <property type="term" value="F:siderophore uptake transmembrane transporter activity"/>
    <property type="evidence" value="ECO:0007669"/>
    <property type="project" value="TreeGrafter"/>
</dbReference>